<keyword evidence="7" id="KW-1185">Reference proteome</keyword>
<dbReference type="AlphaFoldDB" id="A0A7G5XLQ0"/>
<name>A0A7G5XLQ0_9BACT</name>
<protein>
    <submittedName>
        <fullName evidence="6">C40 family peptidase</fullName>
    </submittedName>
</protein>
<sequence length="185" mass="20097">MNSVDTVVTPTPEKVTDDAQTNFVDSFSSNNVQNDFVDTGNEVSPGQLLAYAKTLIGTPHKYASVDPAEGLDCSGFITHVFNHFSINVPRSSIDFTNYGTTVNLADAETGDLILFTGTDTLSEVVGHMGIITEIVDGELQFIHSTSGKAYAVTISKLNPHYKKRFVKVIRISYALTGKLEGLEIF</sequence>
<keyword evidence="4" id="KW-0788">Thiol protease</keyword>
<dbReference type="SUPFAM" id="SSF54001">
    <property type="entry name" value="Cysteine proteinases"/>
    <property type="match status" value="1"/>
</dbReference>
<gene>
    <name evidence="6" type="ORF">H4075_09595</name>
</gene>
<dbReference type="PANTHER" id="PTHR47053">
    <property type="entry name" value="MUREIN DD-ENDOPEPTIDASE MEPH-RELATED"/>
    <property type="match status" value="1"/>
</dbReference>
<dbReference type="RefSeq" id="WP_182806270.1">
    <property type="nucleotide sequence ID" value="NZ_CP060007.1"/>
</dbReference>
<evidence type="ECO:0000256" key="3">
    <source>
        <dbReference type="ARBA" id="ARBA00022801"/>
    </source>
</evidence>
<evidence type="ECO:0000256" key="2">
    <source>
        <dbReference type="ARBA" id="ARBA00022670"/>
    </source>
</evidence>
<evidence type="ECO:0000256" key="1">
    <source>
        <dbReference type="ARBA" id="ARBA00007074"/>
    </source>
</evidence>
<keyword evidence="3" id="KW-0378">Hydrolase</keyword>
<evidence type="ECO:0000256" key="4">
    <source>
        <dbReference type="ARBA" id="ARBA00022807"/>
    </source>
</evidence>
<comment type="similarity">
    <text evidence="1">Belongs to the peptidase C40 family.</text>
</comment>
<dbReference type="GO" id="GO:0008234">
    <property type="term" value="F:cysteine-type peptidase activity"/>
    <property type="evidence" value="ECO:0007669"/>
    <property type="project" value="UniProtKB-KW"/>
</dbReference>
<evidence type="ECO:0000313" key="7">
    <source>
        <dbReference type="Proteomes" id="UP000515344"/>
    </source>
</evidence>
<accession>A0A7G5XLQ0</accession>
<evidence type="ECO:0000313" key="6">
    <source>
        <dbReference type="EMBL" id="QNA46403.1"/>
    </source>
</evidence>
<proteinExistence type="inferred from homology"/>
<dbReference type="Gene3D" id="3.90.1720.10">
    <property type="entry name" value="endopeptidase domain like (from Nostoc punctiforme)"/>
    <property type="match status" value="1"/>
</dbReference>
<dbReference type="Proteomes" id="UP000515344">
    <property type="component" value="Chromosome"/>
</dbReference>
<dbReference type="InterPro" id="IPR000064">
    <property type="entry name" value="NLP_P60_dom"/>
</dbReference>
<evidence type="ECO:0000259" key="5">
    <source>
        <dbReference type="PROSITE" id="PS51935"/>
    </source>
</evidence>
<dbReference type="InterPro" id="IPR038765">
    <property type="entry name" value="Papain-like_cys_pep_sf"/>
</dbReference>
<reference evidence="7" key="1">
    <citation type="submission" date="2020-08" db="EMBL/GenBank/DDBJ databases">
        <title>Lacibacter sp. S13-6-6 genome sequencing.</title>
        <authorList>
            <person name="Jin L."/>
        </authorList>
    </citation>
    <scope>NUCLEOTIDE SEQUENCE [LARGE SCALE GENOMIC DNA]</scope>
    <source>
        <strain evidence="7">S13-6-6</strain>
    </source>
</reference>
<feature type="domain" description="NlpC/P60" evidence="5">
    <location>
        <begin position="42"/>
        <end position="172"/>
    </location>
</feature>
<dbReference type="EMBL" id="CP060007">
    <property type="protein sequence ID" value="QNA46403.1"/>
    <property type="molecule type" value="Genomic_DNA"/>
</dbReference>
<keyword evidence="2" id="KW-0645">Protease</keyword>
<dbReference type="InterPro" id="IPR051202">
    <property type="entry name" value="Peptidase_C40"/>
</dbReference>
<dbReference type="PROSITE" id="PS51935">
    <property type="entry name" value="NLPC_P60"/>
    <property type="match status" value="1"/>
</dbReference>
<organism evidence="6 7">
    <name type="scientific">Lacibacter sediminis</name>
    <dbReference type="NCBI Taxonomy" id="2760713"/>
    <lineage>
        <taxon>Bacteria</taxon>
        <taxon>Pseudomonadati</taxon>
        <taxon>Bacteroidota</taxon>
        <taxon>Chitinophagia</taxon>
        <taxon>Chitinophagales</taxon>
        <taxon>Chitinophagaceae</taxon>
        <taxon>Lacibacter</taxon>
    </lineage>
</organism>
<dbReference type="KEGG" id="lacs:H4075_09595"/>
<dbReference type="Pfam" id="PF00877">
    <property type="entry name" value="NLPC_P60"/>
    <property type="match status" value="1"/>
</dbReference>
<dbReference type="PANTHER" id="PTHR47053:SF1">
    <property type="entry name" value="MUREIN DD-ENDOPEPTIDASE MEPH-RELATED"/>
    <property type="match status" value="1"/>
</dbReference>
<dbReference type="GO" id="GO:0006508">
    <property type="term" value="P:proteolysis"/>
    <property type="evidence" value="ECO:0007669"/>
    <property type="project" value="UniProtKB-KW"/>
</dbReference>